<dbReference type="Proteomes" id="UP000266841">
    <property type="component" value="Unassembled WGS sequence"/>
</dbReference>
<feature type="non-terminal residue" evidence="1">
    <location>
        <position position="1"/>
    </location>
</feature>
<gene>
    <name evidence="1" type="ORF">THAOC_15860</name>
</gene>
<proteinExistence type="predicted"/>
<dbReference type="AlphaFoldDB" id="K0SQX6"/>
<organism evidence="1 2">
    <name type="scientific">Thalassiosira oceanica</name>
    <name type="common">Marine diatom</name>
    <dbReference type="NCBI Taxonomy" id="159749"/>
    <lineage>
        <taxon>Eukaryota</taxon>
        <taxon>Sar</taxon>
        <taxon>Stramenopiles</taxon>
        <taxon>Ochrophyta</taxon>
        <taxon>Bacillariophyta</taxon>
        <taxon>Coscinodiscophyceae</taxon>
        <taxon>Thalassiosirophycidae</taxon>
        <taxon>Thalassiosirales</taxon>
        <taxon>Thalassiosiraceae</taxon>
        <taxon>Thalassiosira</taxon>
    </lineage>
</organism>
<reference evidence="1 2" key="1">
    <citation type="journal article" date="2012" name="Genome Biol.">
        <title>Genome and low-iron response of an oceanic diatom adapted to chronic iron limitation.</title>
        <authorList>
            <person name="Lommer M."/>
            <person name="Specht M."/>
            <person name="Roy A.S."/>
            <person name="Kraemer L."/>
            <person name="Andreson R."/>
            <person name="Gutowska M.A."/>
            <person name="Wolf J."/>
            <person name="Bergner S.V."/>
            <person name="Schilhabel M.B."/>
            <person name="Klostermeier U.C."/>
            <person name="Beiko R.G."/>
            <person name="Rosenstiel P."/>
            <person name="Hippler M."/>
            <person name="Laroche J."/>
        </authorList>
    </citation>
    <scope>NUCLEOTIDE SEQUENCE [LARGE SCALE GENOMIC DNA]</scope>
    <source>
        <strain evidence="1 2">CCMP1005</strain>
    </source>
</reference>
<evidence type="ECO:0000313" key="1">
    <source>
        <dbReference type="EMBL" id="EJK63476.1"/>
    </source>
</evidence>
<evidence type="ECO:0000313" key="2">
    <source>
        <dbReference type="Proteomes" id="UP000266841"/>
    </source>
</evidence>
<protein>
    <submittedName>
        <fullName evidence="1">Uncharacterized protein</fullName>
    </submittedName>
</protein>
<name>K0SQX6_THAOC</name>
<comment type="caution">
    <text evidence="1">The sequence shown here is derived from an EMBL/GenBank/DDBJ whole genome shotgun (WGS) entry which is preliminary data.</text>
</comment>
<sequence>QRTNTMNTDGHLIFHHSTPLFGRNPSDPAAWHTQNPTCLLPRIATASLSRLAAASRRAARYPPRSSTSWWTRL</sequence>
<dbReference type="EMBL" id="AGNL01018227">
    <property type="protein sequence ID" value="EJK63476.1"/>
    <property type="molecule type" value="Genomic_DNA"/>
</dbReference>
<keyword evidence="2" id="KW-1185">Reference proteome</keyword>
<accession>K0SQX6</accession>